<dbReference type="InterPro" id="IPR050430">
    <property type="entry name" value="Peptidase_S1"/>
</dbReference>
<protein>
    <recommendedName>
        <fullName evidence="5">Peptidase S1 domain-containing protein</fullName>
    </recommendedName>
</protein>
<dbReference type="SMART" id="SM00020">
    <property type="entry name" value="Tryp_SPc"/>
    <property type="match status" value="1"/>
</dbReference>
<dbReference type="PROSITE" id="PS50240">
    <property type="entry name" value="TRYPSIN_DOM"/>
    <property type="match status" value="1"/>
</dbReference>
<reference evidence="6 7" key="1">
    <citation type="journal article" date="2014" name="Int. J. Syst. Evol. Microbiol.">
        <title>Complete genome sequence of Corynebacterium casei LMG S-19264T (=DSM 44701T), isolated from a smear-ripened cheese.</title>
        <authorList>
            <consortium name="US DOE Joint Genome Institute (JGI-PGF)"/>
            <person name="Walter F."/>
            <person name="Albersmeier A."/>
            <person name="Kalinowski J."/>
            <person name="Ruckert C."/>
        </authorList>
    </citation>
    <scope>NUCLEOTIDE SEQUENCE [LARGE SCALE GENOMIC DNA]</scope>
    <source>
        <strain evidence="6 7">CGMCC 1.9161</strain>
    </source>
</reference>
<dbReference type="PROSITE" id="PS00134">
    <property type="entry name" value="TRYPSIN_HIS"/>
    <property type="match status" value="1"/>
</dbReference>
<sequence length="250" mass="24953">MSSRAKAALAAALLMLAGALAPAKAVVGGAPETGPLAASTLMILSSSGAACSGVVLAPDVVLTAAHCVTGAADHRAHWRDPAGAPILAEIAAIAVHPGYDAGAIEARRRSIDLALVRLASPLPEAFRPATLAAETASAGQALDLLGYGVAQEGEAGRLSGGTLRRARLSVVEPYGPSSILVWLSGAGAGGCHGDSGGPIARDDTVVAVTSWTRGTNGAACGDISQGVLVGPQRGFIDTTLAGWNRAARWR</sequence>
<evidence type="ECO:0000256" key="1">
    <source>
        <dbReference type="ARBA" id="ARBA00007664"/>
    </source>
</evidence>
<dbReference type="InterPro" id="IPR033116">
    <property type="entry name" value="TRYPSIN_SER"/>
</dbReference>
<dbReference type="PRINTS" id="PR00722">
    <property type="entry name" value="CHYMOTRYPSIN"/>
</dbReference>
<dbReference type="RefSeq" id="WP_244645172.1">
    <property type="nucleotide sequence ID" value="NZ_BMMF01000004.1"/>
</dbReference>
<evidence type="ECO:0000313" key="7">
    <source>
        <dbReference type="Proteomes" id="UP000600449"/>
    </source>
</evidence>
<keyword evidence="3" id="KW-0645">Protease</keyword>
<feature type="domain" description="Peptidase S1" evidence="5">
    <location>
        <begin position="26"/>
        <end position="250"/>
    </location>
</feature>
<dbReference type="AlphaFoldDB" id="A0A917Q687"/>
<evidence type="ECO:0000256" key="3">
    <source>
        <dbReference type="RuleBase" id="RU363034"/>
    </source>
</evidence>
<dbReference type="Proteomes" id="UP000600449">
    <property type="component" value="Unassembled WGS sequence"/>
</dbReference>
<accession>A0A917Q687</accession>
<proteinExistence type="inferred from homology"/>
<dbReference type="InterPro" id="IPR018114">
    <property type="entry name" value="TRYPSIN_HIS"/>
</dbReference>
<dbReference type="Gene3D" id="2.40.10.10">
    <property type="entry name" value="Trypsin-like serine proteases"/>
    <property type="match status" value="1"/>
</dbReference>
<feature type="chain" id="PRO_5037801474" description="Peptidase S1 domain-containing protein" evidence="4">
    <location>
        <begin position="26"/>
        <end position="250"/>
    </location>
</feature>
<comment type="caution">
    <text evidence="6">The sequence shown here is derived from an EMBL/GenBank/DDBJ whole genome shotgun (WGS) entry which is preliminary data.</text>
</comment>
<name>A0A917Q687_9HYPH</name>
<comment type="similarity">
    <text evidence="1">Belongs to the peptidase S1 family.</text>
</comment>
<dbReference type="GO" id="GO:0006508">
    <property type="term" value="P:proteolysis"/>
    <property type="evidence" value="ECO:0007669"/>
    <property type="project" value="UniProtKB-KW"/>
</dbReference>
<keyword evidence="3" id="KW-0720">Serine protease</keyword>
<dbReference type="EMBL" id="BMMF01000004">
    <property type="protein sequence ID" value="GGK29845.1"/>
    <property type="molecule type" value="Genomic_DNA"/>
</dbReference>
<keyword evidence="7" id="KW-1185">Reference proteome</keyword>
<dbReference type="InterPro" id="IPR001314">
    <property type="entry name" value="Peptidase_S1A"/>
</dbReference>
<dbReference type="PROSITE" id="PS00135">
    <property type="entry name" value="TRYPSIN_SER"/>
    <property type="match status" value="1"/>
</dbReference>
<organism evidence="6 7">
    <name type="scientific">Salinarimonas ramus</name>
    <dbReference type="NCBI Taxonomy" id="690164"/>
    <lineage>
        <taxon>Bacteria</taxon>
        <taxon>Pseudomonadati</taxon>
        <taxon>Pseudomonadota</taxon>
        <taxon>Alphaproteobacteria</taxon>
        <taxon>Hyphomicrobiales</taxon>
        <taxon>Salinarimonadaceae</taxon>
        <taxon>Salinarimonas</taxon>
    </lineage>
</organism>
<dbReference type="SUPFAM" id="SSF50494">
    <property type="entry name" value="Trypsin-like serine proteases"/>
    <property type="match status" value="1"/>
</dbReference>
<dbReference type="GO" id="GO:0004252">
    <property type="term" value="F:serine-type endopeptidase activity"/>
    <property type="evidence" value="ECO:0007669"/>
    <property type="project" value="InterPro"/>
</dbReference>
<keyword evidence="4" id="KW-0732">Signal</keyword>
<keyword evidence="3" id="KW-0378">Hydrolase</keyword>
<keyword evidence="2" id="KW-1015">Disulfide bond</keyword>
<evidence type="ECO:0000256" key="4">
    <source>
        <dbReference type="SAM" id="SignalP"/>
    </source>
</evidence>
<dbReference type="PANTHER" id="PTHR24276:SF98">
    <property type="entry name" value="FI18310P1-RELATED"/>
    <property type="match status" value="1"/>
</dbReference>
<evidence type="ECO:0000313" key="6">
    <source>
        <dbReference type="EMBL" id="GGK29845.1"/>
    </source>
</evidence>
<dbReference type="InterPro" id="IPR001254">
    <property type="entry name" value="Trypsin_dom"/>
</dbReference>
<evidence type="ECO:0000256" key="2">
    <source>
        <dbReference type="ARBA" id="ARBA00023157"/>
    </source>
</evidence>
<evidence type="ECO:0000259" key="5">
    <source>
        <dbReference type="PROSITE" id="PS50240"/>
    </source>
</evidence>
<dbReference type="Pfam" id="PF00089">
    <property type="entry name" value="Trypsin"/>
    <property type="match status" value="1"/>
</dbReference>
<dbReference type="InterPro" id="IPR009003">
    <property type="entry name" value="Peptidase_S1_PA"/>
</dbReference>
<gene>
    <name evidence="6" type="ORF">GCM10011322_15370</name>
</gene>
<feature type="signal peptide" evidence="4">
    <location>
        <begin position="1"/>
        <end position="25"/>
    </location>
</feature>
<dbReference type="PANTHER" id="PTHR24276">
    <property type="entry name" value="POLYSERASE-RELATED"/>
    <property type="match status" value="1"/>
</dbReference>
<dbReference type="InterPro" id="IPR043504">
    <property type="entry name" value="Peptidase_S1_PA_chymotrypsin"/>
</dbReference>